<accession>A0A7W3U2K6</accession>
<dbReference type="Pfam" id="PF11304">
    <property type="entry name" value="DUF3106"/>
    <property type="match status" value="1"/>
</dbReference>
<evidence type="ECO:0000313" key="2">
    <source>
        <dbReference type="Proteomes" id="UP000552587"/>
    </source>
</evidence>
<dbReference type="InterPro" id="IPR021455">
    <property type="entry name" value="DUF3106"/>
</dbReference>
<evidence type="ECO:0000313" key="1">
    <source>
        <dbReference type="EMBL" id="MBB1087729.1"/>
    </source>
</evidence>
<organism evidence="1 2">
    <name type="scientific">Marilutibacter penaei</name>
    <dbReference type="NCBI Taxonomy" id="2759900"/>
    <lineage>
        <taxon>Bacteria</taxon>
        <taxon>Pseudomonadati</taxon>
        <taxon>Pseudomonadota</taxon>
        <taxon>Gammaproteobacteria</taxon>
        <taxon>Lysobacterales</taxon>
        <taxon>Lysobacteraceae</taxon>
        <taxon>Marilutibacter</taxon>
    </lineage>
</organism>
<dbReference type="RefSeq" id="WP_182668522.1">
    <property type="nucleotide sequence ID" value="NZ_JACHTE010000003.1"/>
</dbReference>
<dbReference type="EMBL" id="JACHTE010000003">
    <property type="protein sequence ID" value="MBB1087729.1"/>
    <property type="molecule type" value="Genomic_DNA"/>
</dbReference>
<name>A0A7W3U2K6_9GAMM</name>
<keyword evidence="2" id="KW-1185">Reference proteome</keyword>
<dbReference type="Proteomes" id="UP000552587">
    <property type="component" value="Unassembled WGS sequence"/>
</dbReference>
<gene>
    <name evidence="1" type="ORF">H4F99_04420</name>
</gene>
<reference evidence="1 2" key="1">
    <citation type="submission" date="2020-07" db="EMBL/GenBank/DDBJ databases">
        <authorList>
            <person name="Xu S."/>
            <person name="Li A."/>
        </authorList>
    </citation>
    <scope>NUCLEOTIDE SEQUENCE [LARGE SCALE GENOMIC DNA]</scope>
    <source>
        <strain evidence="1 2">SG-8</strain>
    </source>
</reference>
<protein>
    <submittedName>
        <fullName evidence="1">DUF3106 domain-containing protein</fullName>
    </submittedName>
</protein>
<dbReference type="AlphaFoldDB" id="A0A7W3U2K6"/>
<sequence length="206" mass="23142">MRASPGEEAPAAVPGQIVELPPGLDALLAGLPEDARVRIRLRAARWQAWSPAERAAFAERAGAWDGQAPRARMERREDWRAWQALPAMQREQVAGMSRQFATLPPDDRQALRAEFDALDVSVQRGWRLGPVLGADYASLHGLLAQVPVEQRAPLLEVLHAMSSAQRAQLAVLTQRTSPQARDDLRRELIATPPERRQQWLWEQMDR</sequence>
<comment type="caution">
    <text evidence="1">The sequence shown here is derived from an EMBL/GenBank/DDBJ whole genome shotgun (WGS) entry which is preliminary data.</text>
</comment>
<proteinExistence type="predicted"/>